<dbReference type="FunFam" id="4.10.1060.50:FF:000001">
    <property type="entry name" value="ubiquitin-60S ribosomal protein L40"/>
    <property type="match status" value="1"/>
</dbReference>
<dbReference type="Proteomes" id="UP000243459">
    <property type="component" value="Chromosome 9"/>
</dbReference>
<keyword evidence="7" id="KW-1017">Isopeptide bond</keyword>
<dbReference type="InterPro" id="IPR000626">
    <property type="entry name" value="Ubiquitin-like_dom"/>
</dbReference>
<dbReference type="InterPro" id="IPR011332">
    <property type="entry name" value="Ribosomal_zn-bd"/>
</dbReference>
<dbReference type="SMART" id="SM00213">
    <property type="entry name" value="UBQ"/>
    <property type="match status" value="1"/>
</dbReference>
<dbReference type="FunFam" id="3.10.20.90:FF:000160">
    <property type="entry name" value="Polyubiquitin-C"/>
    <property type="match status" value="1"/>
</dbReference>
<dbReference type="Pfam" id="PF00240">
    <property type="entry name" value="ubiquitin"/>
    <property type="match status" value="1"/>
</dbReference>
<evidence type="ECO:0000256" key="11">
    <source>
        <dbReference type="ARBA" id="ARBA00035124"/>
    </source>
</evidence>
<dbReference type="PANTHER" id="PTHR10666">
    <property type="entry name" value="UBIQUITIN"/>
    <property type="match status" value="1"/>
</dbReference>
<organism evidence="13 14">
    <name type="scientific">Asparagus officinalis</name>
    <name type="common">Garden asparagus</name>
    <dbReference type="NCBI Taxonomy" id="4686"/>
    <lineage>
        <taxon>Eukaryota</taxon>
        <taxon>Viridiplantae</taxon>
        <taxon>Streptophyta</taxon>
        <taxon>Embryophyta</taxon>
        <taxon>Tracheophyta</taxon>
        <taxon>Spermatophyta</taxon>
        <taxon>Magnoliopsida</taxon>
        <taxon>Liliopsida</taxon>
        <taxon>Asparagales</taxon>
        <taxon>Asparagaceae</taxon>
        <taxon>Asparagoideae</taxon>
        <taxon>Asparagus</taxon>
    </lineage>
</organism>
<sequence>MQIFVKTLSEKTITLEVESSDRIDDIELKIQEQEGVPVDQQRLIFGGNQLDEDKTVADYDIQRESTLHLSLRLRGGGNGIKIEPSLIALARKYRQNKMICRKCYARLPERAHNCRKKKCGHSNQLRKKKLPKID</sequence>
<dbReference type="InterPro" id="IPR001975">
    <property type="entry name" value="Ribosomal_eL40_dom"/>
</dbReference>
<protein>
    <recommendedName>
        <fullName evidence="12">Ubiquitin-like domain-containing protein</fullName>
    </recommendedName>
</protein>
<dbReference type="OrthoDB" id="1649877at2759"/>
<evidence type="ECO:0000313" key="14">
    <source>
        <dbReference type="Proteomes" id="UP000243459"/>
    </source>
</evidence>
<comment type="subunit">
    <text evidence="11">Part of the 60S ribosomal subunit.</text>
</comment>
<evidence type="ECO:0000256" key="5">
    <source>
        <dbReference type="ARBA" id="ARBA00010570"/>
    </source>
</evidence>
<dbReference type="PROSITE" id="PS50053">
    <property type="entry name" value="UBIQUITIN_2"/>
    <property type="match status" value="1"/>
</dbReference>
<keyword evidence="6" id="KW-0963">Cytoplasm</keyword>
<evidence type="ECO:0000259" key="12">
    <source>
        <dbReference type="PROSITE" id="PS50053"/>
    </source>
</evidence>
<dbReference type="InterPro" id="IPR029071">
    <property type="entry name" value="Ubiquitin-like_domsf"/>
</dbReference>
<name>A0A5P1E7L9_ASPOF</name>
<dbReference type="SMART" id="SM01377">
    <property type="entry name" value="Ribosomal_L40e"/>
    <property type="match status" value="1"/>
</dbReference>
<keyword evidence="10" id="KW-0687">Ribonucleoprotein</keyword>
<evidence type="ECO:0000256" key="10">
    <source>
        <dbReference type="ARBA" id="ARBA00023274"/>
    </source>
</evidence>
<dbReference type="PRINTS" id="PR00348">
    <property type="entry name" value="UBIQUITIN"/>
</dbReference>
<dbReference type="InterPro" id="IPR038587">
    <property type="entry name" value="Ribosomal_eL40_sf"/>
</dbReference>
<dbReference type="SUPFAM" id="SSF54236">
    <property type="entry name" value="Ubiquitin-like"/>
    <property type="match status" value="1"/>
</dbReference>
<evidence type="ECO:0000256" key="6">
    <source>
        <dbReference type="ARBA" id="ARBA00022490"/>
    </source>
</evidence>
<evidence type="ECO:0000256" key="8">
    <source>
        <dbReference type="ARBA" id="ARBA00022980"/>
    </source>
</evidence>
<keyword evidence="8" id="KW-0689">Ribosomal protein</keyword>
<dbReference type="GO" id="GO:0005634">
    <property type="term" value="C:nucleus"/>
    <property type="evidence" value="ECO:0007669"/>
    <property type="project" value="UniProtKB-SubCell"/>
</dbReference>
<dbReference type="GO" id="GO:0003735">
    <property type="term" value="F:structural constituent of ribosome"/>
    <property type="evidence" value="ECO:0007669"/>
    <property type="project" value="InterPro"/>
</dbReference>
<dbReference type="GO" id="GO:0005737">
    <property type="term" value="C:cytoplasm"/>
    <property type="evidence" value="ECO:0007669"/>
    <property type="project" value="UniProtKB-SubCell"/>
</dbReference>
<dbReference type="AlphaFoldDB" id="A0A5P1E7L9"/>
<evidence type="ECO:0000313" key="13">
    <source>
        <dbReference type="EMBL" id="ONK57465.1"/>
    </source>
</evidence>
<evidence type="ECO:0000256" key="3">
    <source>
        <dbReference type="ARBA" id="ARBA00004496"/>
    </source>
</evidence>
<evidence type="ECO:0000256" key="7">
    <source>
        <dbReference type="ARBA" id="ARBA00022499"/>
    </source>
</evidence>
<dbReference type="EMBL" id="CM007389">
    <property type="protein sequence ID" value="ONK57465.1"/>
    <property type="molecule type" value="Genomic_DNA"/>
</dbReference>
<dbReference type="InterPro" id="IPR019956">
    <property type="entry name" value="Ubiquitin_dom"/>
</dbReference>
<dbReference type="SUPFAM" id="SSF57829">
    <property type="entry name" value="Zn-binding ribosomal proteins"/>
    <property type="match status" value="1"/>
</dbReference>
<feature type="domain" description="Ubiquitin-like" evidence="12">
    <location>
        <begin position="1"/>
        <end position="76"/>
    </location>
</feature>
<evidence type="ECO:0000256" key="2">
    <source>
        <dbReference type="ARBA" id="ARBA00004123"/>
    </source>
</evidence>
<comment type="function">
    <text evidence="1">Component of the 60S subunit of the ribosome.</text>
</comment>
<comment type="subcellular location">
    <subcellularLocation>
        <location evidence="3">Cytoplasm</location>
    </subcellularLocation>
    <subcellularLocation>
        <location evidence="2">Nucleus</location>
    </subcellularLocation>
</comment>
<dbReference type="GO" id="GO:0003729">
    <property type="term" value="F:mRNA binding"/>
    <property type="evidence" value="ECO:0007669"/>
    <property type="project" value="UniProtKB-ARBA"/>
</dbReference>
<dbReference type="Gramene" id="ONK57465">
    <property type="protein sequence ID" value="ONK57465"/>
    <property type="gene ID" value="A4U43_C09F790"/>
</dbReference>
<keyword evidence="14" id="KW-1185">Reference proteome</keyword>
<dbReference type="GO" id="GO:0005840">
    <property type="term" value="C:ribosome"/>
    <property type="evidence" value="ECO:0007669"/>
    <property type="project" value="UniProtKB-KW"/>
</dbReference>
<reference evidence="14" key="1">
    <citation type="journal article" date="2017" name="Nat. Commun.">
        <title>The asparagus genome sheds light on the origin and evolution of a young Y chromosome.</title>
        <authorList>
            <person name="Harkess A."/>
            <person name="Zhou J."/>
            <person name="Xu C."/>
            <person name="Bowers J.E."/>
            <person name="Van der Hulst R."/>
            <person name="Ayyampalayam S."/>
            <person name="Mercati F."/>
            <person name="Riccardi P."/>
            <person name="McKain M.R."/>
            <person name="Kakrana A."/>
            <person name="Tang H."/>
            <person name="Ray J."/>
            <person name="Groenendijk J."/>
            <person name="Arikit S."/>
            <person name="Mathioni S.M."/>
            <person name="Nakano M."/>
            <person name="Shan H."/>
            <person name="Telgmann-Rauber A."/>
            <person name="Kanno A."/>
            <person name="Yue Z."/>
            <person name="Chen H."/>
            <person name="Li W."/>
            <person name="Chen Y."/>
            <person name="Xu X."/>
            <person name="Zhang Y."/>
            <person name="Luo S."/>
            <person name="Chen H."/>
            <person name="Gao J."/>
            <person name="Mao Z."/>
            <person name="Pires J.C."/>
            <person name="Luo M."/>
            <person name="Kudrna D."/>
            <person name="Wing R.A."/>
            <person name="Meyers B.C."/>
            <person name="Yi K."/>
            <person name="Kong H."/>
            <person name="Lavrijsen P."/>
            <person name="Sunseri F."/>
            <person name="Falavigna A."/>
            <person name="Ye Y."/>
            <person name="Leebens-Mack J.H."/>
            <person name="Chen G."/>
        </authorList>
    </citation>
    <scope>NUCLEOTIDE SEQUENCE [LARGE SCALE GENOMIC DNA]</scope>
    <source>
        <strain evidence="14">cv. DH0086</strain>
    </source>
</reference>
<dbReference type="Gene3D" id="3.10.20.90">
    <property type="entry name" value="Phosphatidylinositol 3-kinase Catalytic Subunit, Chain A, domain 1"/>
    <property type="match status" value="1"/>
</dbReference>
<dbReference type="Gene3D" id="4.10.1060.50">
    <property type="match status" value="1"/>
</dbReference>
<proteinExistence type="inferred from homology"/>
<comment type="similarity">
    <text evidence="4">In the N-terminal section; belongs to the ubiquitin family.</text>
</comment>
<dbReference type="GO" id="GO:1990904">
    <property type="term" value="C:ribonucleoprotein complex"/>
    <property type="evidence" value="ECO:0007669"/>
    <property type="project" value="UniProtKB-KW"/>
</dbReference>
<gene>
    <name evidence="13" type="ORF">A4U43_C09F790</name>
</gene>
<dbReference type="InterPro" id="IPR050158">
    <property type="entry name" value="Ubiquitin_ubiquitin-like"/>
</dbReference>
<keyword evidence="9" id="KW-0539">Nucleus</keyword>
<comment type="similarity">
    <text evidence="5">In the C-terminal section; belongs to the eukaryotic ribosomal protein eL40 family.</text>
</comment>
<evidence type="ECO:0000256" key="1">
    <source>
        <dbReference type="ARBA" id="ARBA00002241"/>
    </source>
</evidence>
<accession>A0A5P1E7L9</accession>
<evidence type="ECO:0000256" key="9">
    <source>
        <dbReference type="ARBA" id="ARBA00023242"/>
    </source>
</evidence>
<dbReference type="GO" id="GO:0006412">
    <property type="term" value="P:translation"/>
    <property type="evidence" value="ECO:0007669"/>
    <property type="project" value="InterPro"/>
</dbReference>
<evidence type="ECO:0000256" key="4">
    <source>
        <dbReference type="ARBA" id="ARBA00008373"/>
    </source>
</evidence>
<dbReference type="Pfam" id="PF01020">
    <property type="entry name" value="Ribosomal_L40e"/>
    <property type="match status" value="1"/>
</dbReference>